<sequence>MASPILTLGRALMTLGNIFVSAGSIAADYNKTHVFNERWPPHARFHNGQTMTLSVLLSGMSMYLLYRSSFAFSSSAINPKDSVFLAAIIGSFYCAAGTSAIFYPGTAWKDPEFNTGEAQKFVFPGQVALMWVGYALEMRRLGNI</sequence>
<dbReference type="HOGENOM" id="CLU_120565_0_0_1"/>
<evidence type="ECO:0000256" key="1">
    <source>
        <dbReference type="SAM" id="Phobius"/>
    </source>
</evidence>
<keyword evidence="1" id="KW-1133">Transmembrane helix</keyword>
<dbReference type="OrthoDB" id="2819018at2759"/>
<organism evidence="2 3">
    <name type="scientific">Baudoinia panamericana (strain UAMH 10762)</name>
    <name type="common">Angels' share fungus</name>
    <name type="synonym">Baudoinia compniacensis (strain UAMH 10762)</name>
    <dbReference type="NCBI Taxonomy" id="717646"/>
    <lineage>
        <taxon>Eukaryota</taxon>
        <taxon>Fungi</taxon>
        <taxon>Dikarya</taxon>
        <taxon>Ascomycota</taxon>
        <taxon>Pezizomycotina</taxon>
        <taxon>Dothideomycetes</taxon>
        <taxon>Dothideomycetidae</taxon>
        <taxon>Mycosphaerellales</taxon>
        <taxon>Teratosphaeriaceae</taxon>
        <taxon>Baudoinia</taxon>
    </lineage>
</organism>
<dbReference type="eggNOG" id="ENOG502SQJK">
    <property type="taxonomic scope" value="Eukaryota"/>
</dbReference>
<reference evidence="2 3" key="1">
    <citation type="journal article" date="2012" name="PLoS Pathog.">
        <title>Diverse lifestyles and strategies of plant pathogenesis encoded in the genomes of eighteen Dothideomycetes fungi.</title>
        <authorList>
            <person name="Ohm R.A."/>
            <person name="Feau N."/>
            <person name="Henrissat B."/>
            <person name="Schoch C.L."/>
            <person name="Horwitz B.A."/>
            <person name="Barry K.W."/>
            <person name="Condon B.J."/>
            <person name="Copeland A.C."/>
            <person name="Dhillon B."/>
            <person name="Glaser F."/>
            <person name="Hesse C.N."/>
            <person name="Kosti I."/>
            <person name="LaButti K."/>
            <person name="Lindquist E.A."/>
            <person name="Lucas S."/>
            <person name="Salamov A.A."/>
            <person name="Bradshaw R.E."/>
            <person name="Ciuffetti L."/>
            <person name="Hamelin R.C."/>
            <person name="Kema G.H.J."/>
            <person name="Lawrence C."/>
            <person name="Scott J.A."/>
            <person name="Spatafora J.W."/>
            <person name="Turgeon B.G."/>
            <person name="de Wit P.J.G.M."/>
            <person name="Zhong S."/>
            <person name="Goodwin S.B."/>
            <person name="Grigoriev I.V."/>
        </authorList>
    </citation>
    <scope>NUCLEOTIDE SEQUENCE [LARGE SCALE GENOMIC DNA]</scope>
    <source>
        <strain evidence="2 3">UAMH 10762</strain>
    </source>
</reference>
<proteinExistence type="predicted"/>
<protein>
    <recommendedName>
        <fullName evidence="4">MARVEL domain-containing protein</fullName>
    </recommendedName>
</protein>
<feature type="transmembrane region" description="Helical" evidence="1">
    <location>
        <begin position="50"/>
        <end position="70"/>
    </location>
</feature>
<gene>
    <name evidence="2" type="ORF">BAUCODRAFT_118198</name>
</gene>
<dbReference type="OMA" id="ADFNETH"/>
<evidence type="ECO:0000313" key="2">
    <source>
        <dbReference type="EMBL" id="EMD00427.1"/>
    </source>
</evidence>
<keyword evidence="1" id="KW-0812">Transmembrane</keyword>
<dbReference type="EMBL" id="KB445550">
    <property type="protein sequence ID" value="EMD00427.1"/>
    <property type="molecule type" value="Genomic_DNA"/>
</dbReference>
<dbReference type="GeneID" id="19107303"/>
<dbReference type="AlphaFoldDB" id="M2MU27"/>
<keyword evidence="3" id="KW-1185">Reference proteome</keyword>
<dbReference type="Proteomes" id="UP000011761">
    <property type="component" value="Unassembled WGS sequence"/>
</dbReference>
<evidence type="ECO:0008006" key="4">
    <source>
        <dbReference type="Google" id="ProtNLM"/>
    </source>
</evidence>
<keyword evidence="1" id="KW-0472">Membrane</keyword>
<dbReference type="InterPro" id="IPR046580">
    <property type="entry name" value="DUF6640"/>
</dbReference>
<dbReference type="RefSeq" id="XP_007671611.1">
    <property type="nucleotide sequence ID" value="XM_007673421.1"/>
</dbReference>
<name>M2MU27_BAUPA</name>
<feature type="transmembrane region" description="Helical" evidence="1">
    <location>
        <begin position="118"/>
        <end position="136"/>
    </location>
</feature>
<dbReference type="Pfam" id="PF20345">
    <property type="entry name" value="DUF6640"/>
    <property type="match status" value="1"/>
</dbReference>
<dbReference type="KEGG" id="bcom:BAUCODRAFT_118198"/>
<evidence type="ECO:0000313" key="3">
    <source>
        <dbReference type="Proteomes" id="UP000011761"/>
    </source>
</evidence>
<accession>M2MU27</accession>
<feature type="transmembrane region" description="Helical" evidence="1">
    <location>
        <begin position="82"/>
        <end position="103"/>
    </location>
</feature>